<dbReference type="PANTHER" id="PTHR44830:SF1">
    <property type="entry name" value="TR-TYPE G DOMAIN-CONTAINING PROTEIN"/>
    <property type="match status" value="1"/>
</dbReference>
<sequence length="111" mass="12124">MESTKAPYNDARFEKIKKEVSSYIKKNGFPLHLPLKDVNKIGGTGTETGANYPGIAIVFAPVNLTADVKVVEMHQEAGGRARTQRITAQVIVLNHSGQISNGYNRGARNWA</sequence>
<evidence type="ECO:0000313" key="2">
    <source>
        <dbReference type="Proteomes" id="UP001562425"/>
    </source>
</evidence>
<dbReference type="EMBL" id="JBEHCU010002946">
    <property type="protein sequence ID" value="KAL1402466.1"/>
    <property type="molecule type" value="Genomic_DNA"/>
</dbReference>
<proteinExistence type="predicted"/>
<protein>
    <submittedName>
        <fullName evidence="1">Uncharacterized protein</fullName>
    </submittedName>
</protein>
<dbReference type="Gene3D" id="2.40.30.10">
    <property type="entry name" value="Translation factors"/>
    <property type="match status" value="1"/>
</dbReference>
<comment type="caution">
    <text evidence="1">The sequence shown here is derived from an EMBL/GenBank/DDBJ whole genome shotgun (WGS) entry which is preliminary data.</text>
</comment>
<dbReference type="PANTHER" id="PTHR44830">
    <property type="entry name" value="ELONGATION FACTOR 1 ALPHA"/>
    <property type="match status" value="1"/>
</dbReference>
<evidence type="ECO:0000313" key="1">
    <source>
        <dbReference type="EMBL" id="KAL1402466.1"/>
    </source>
</evidence>
<name>A0ABD1DSB6_CULPP</name>
<accession>A0ABD1DSB6</accession>
<keyword evidence="2" id="KW-1185">Reference proteome</keyword>
<dbReference type="AlphaFoldDB" id="A0ABD1DSB6"/>
<reference evidence="1 2" key="1">
    <citation type="submission" date="2024-05" db="EMBL/GenBank/DDBJ databases">
        <title>Culex pipiens pipiens assembly and annotation.</title>
        <authorList>
            <person name="Alout H."/>
            <person name="Durand T."/>
        </authorList>
    </citation>
    <scope>NUCLEOTIDE SEQUENCE [LARGE SCALE GENOMIC DNA]</scope>
    <source>
        <strain evidence="1">HA-2024</strain>
        <tissue evidence="1">Whole body</tissue>
    </source>
</reference>
<gene>
    <name evidence="1" type="ORF">pipiens_019744</name>
</gene>
<dbReference type="Proteomes" id="UP001562425">
    <property type="component" value="Unassembled WGS sequence"/>
</dbReference>
<organism evidence="1 2">
    <name type="scientific">Culex pipiens pipiens</name>
    <name type="common">Northern house mosquito</name>
    <dbReference type="NCBI Taxonomy" id="38569"/>
    <lineage>
        <taxon>Eukaryota</taxon>
        <taxon>Metazoa</taxon>
        <taxon>Ecdysozoa</taxon>
        <taxon>Arthropoda</taxon>
        <taxon>Hexapoda</taxon>
        <taxon>Insecta</taxon>
        <taxon>Pterygota</taxon>
        <taxon>Neoptera</taxon>
        <taxon>Endopterygota</taxon>
        <taxon>Diptera</taxon>
        <taxon>Nematocera</taxon>
        <taxon>Culicoidea</taxon>
        <taxon>Culicidae</taxon>
        <taxon>Culicinae</taxon>
        <taxon>Culicini</taxon>
        <taxon>Culex</taxon>
        <taxon>Culex</taxon>
    </lineage>
</organism>